<keyword evidence="2" id="KW-1185">Reference proteome</keyword>
<reference evidence="1 2" key="1">
    <citation type="submission" date="2018-07" db="EMBL/GenBank/DDBJ databases">
        <title>Genomic Encyclopedia of Type Strains, Phase III (KMG-III): the genomes of soil and plant-associated and newly described type strains.</title>
        <authorList>
            <person name="Whitman W."/>
        </authorList>
    </citation>
    <scope>NUCLEOTIDE SEQUENCE [LARGE SCALE GENOMIC DNA]</scope>
    <source>
        <strain evidence="1 2">CECT 7287</strain>
    </source>
</reference>
<dbReference type="EMBL" id="QRDZ01000027">
    <property type="protein sequence ID" value="RED62901.1"/>
    <property type="molecule type" value="Genomic_DNA"/>
</dbReference>
<comment type="caution">
    <text evidence="1">The sequence shown here is derived from an EMBL/GenBank/DDBJ whole genome shotgun (WGS) entry which is preliminary data.</text>
</comment>
<protein>
    <submittedName>
        <fullName evidence="1">Uncharacterized protein</fullName>
    </submittedName>
</protein>
<dbReference type="Proteomes" id="UP000256977">
    <property type="component" value="Unassembled WGS sequence"/>
</dbReference>
<organism evidence="1 2">
    <name type="scientific">Cohnella phaseoli</name>
    <dbReference type="NCBI Taxonomy" id="456490"/>
    <lineage>
        <taxon>Bacteria</taxon>
        <taxon>Bacillati</taxon>
        <taxon>Bacillota</taxon>
        <taxon>Bacilli</taxon>
        <taxon>Bacillales</taxon>
        <taxon>Paenibacillaceae</taxon>
        <taxon>Cohnella</taxon>
    </lineage>
</organism>
<accession>A0A3D9IMH0</accession>
<name>A0A3D9IMH0_9BACL</name>
<evidence type="ECO:0000313" key="2">
    <source>
        <dbReference type="Proteomes" id="UP000256977"/>
    </source>
</evidence>
<sequence>MLQPHACRVHAVVGMNSEWYRVRHHSLSSLLTEMKGFFCISSISTIKAKKRMRGRYLWKM</sequence>
<evidence type="ECO:0000313" key="1">
    <source>
        <dbReference type="EMBL" id="RED62901.1"/>
    </source>
</evidence>
<proteinExistence type="predicted"/>
<dbReference type="AlphaFoldDB" id="A0A3D9IMH0"/>
<gene>
    <name evidence="1" type="ORF">DFP98_1273</name>
</gene>